<dbReference type="STRING" id="720554.Clocl_1285"/>
<dbReference type="GO" id="GO:0005524">
    <property type="term" value="F:ATP binding"/>
    <property type="evidence" value="ECO:0007669"/>
    <property type="project" value="UniProtKB-UniRule"/>
</dbReference>
<keyword evidence="1" id="KW-0067">ATP-binding</keyword>
<dbReference type="SUPFAM" id="SSF56059">
    <property type="entry name" value="Glutathione synthetase ATP-binding domain-like"/>
    <property type="match status" value="1"/>
</dbReference>
<dbReference type="OrthoDB" id="9789963at2"/>
<dbReference type="GO" id="GO:0046872">
    <property type="term" value="F:metal ion binding"/>
    <property type="evidence" value="ECO:0007669"/>
    <property type="project" value="InterPro"/>
</dbReference>
<evidence type="ECO:0000313" key="4">
    <source>
        <dbReference type="Proteomes" id="UP000005435"/>
    </source>
</evidence>
<sequence>MSIILIGQSGTKRKDYFLKAAEELGIEVGFCEIGSYPANVEKDTIVKLDPPQYKDSDISNLNMLVRGYTDYLEDIGANKKLTFLNSPESIMATLDKRKCKEVLIKNGIPVTPLIDEVFPDIDALRRYIRENKTCNLFIKPRYGSGAAGIIAYRYNLRTGAEIVYTSIDKAEGRFVNTKKIRKIDRTETIEDMVNFILSKHCIVEKWIPKPKYNNLCYDIRVVWQFGKIEFMVARCSGFPITNLHLNNNALDINLLNLPQTVIYRIEELCKDALACFKGLNCAGIDILLKGRNLEPLIIEMNAQGDLIYRDIYNENRIYKNQLIRMVNYGEFKQGNTDESLRRYY</sequence>
<dbReference type="EMBL" id="CP003065">
    <property type="protein sequence ID" value="AEV67942.1"/>
    <property type="molecule type" value="Genomic_DNA"/>
</dbReference>
<evidence type="ECO:0000256" key="1">
    <source>
        <dbReference type="PROSITE-ProRule" id="PRU00409"/>
    </source>
</evidence>
<dbReference type="GO" id="GO:0016740">
    <property type="term" value="F:transferase activity"/>
    <property type="evidence" value="ECO:0007669"/>
    <property type="project" value="UniProtKB-KW"/>
</dbReference>
<dbReference type="GO" id="GO:0018169">
    <property type="term" value="F:ribosomal S6-glutamic acid ligase activity"/>
    <property type="evidence" value="ECO:0007669"/>
    <property type="project" value="TreeGrafter"/>
</dbReference>
<keyword evidence="3" id="KW-0808">Transferase</keyword>
<dbReference type="Gene3D" id="3.30.470.20">
    <property type="entry name" value="ATP-grasp fold, B domain"/>
    <property type="match status" value="1"/>
</dbReference>
<dbReference type="AlphaFoldDB" id="G8LZP1"/>
<gene>
    <name evidence="3" type="ordered locus">Clocl_1285</name>
</gene>
<dbReference type="PANTHER" id="PTHR21621:SF0">
    <property type="entry name" value="BETA-CITRYLGLUTAMATE SYNTHASE B-RELATED"/>
    <property type="match status" value="1"/>
</dbReference>
<protein>
    <submittedName>
        <fullName evidence="3">Glutathione synthase/ribosomal protein S6 modification enzyme (Glutaminyl transferase)</fullName>
    </submittedName>
</protein>
<organism evidence="3 4">
    <name type="scientific">Acetivibrio clariflavus (strain DSM 19732 / NBRC 101661 / EBR45)</name>
    <name type="common">Clostridium clariflavum</name>
    <dbReference type="NCBI Taxonomy" id="720554"/>
    <lineage>
        <taxon>Bacteria</taxon>
        <taxon>Bacillati</taxon>
        <taxon>Bacillota</taxon>
        <taxon>Clostridia</taxon>
        <taxon>Eubacteriales</taxon>
        <taxon>Oscillospiraceae</taxon>
        <taxon>Acetivibrio</taxon>
    </lineage>
</organism>
<keyword evidence="4" id="KW-1185">Reference proteome</keyword>
<dbReference type="GO" id="GO:0005737">
    <property type="term" value="C:cytoplasm"/>
    <property type="evidence" value="ECO:0007669"/>
    <property type="project" value="TreeGrafter"/>
</dbReference>
<dbReference type="PANTHER" id="PTHR21621">
    <property type="entry name" value="RIBOSOMAL PROTEIN S6 MODIFICATION PROTEIN"/>
    <property type="match status" value="1"/>
</dbReference>
<dbReference type="GO" id="GO:0009432">
    <property type="term" value="P:SOS response"/>
    <property type="evidence" value="ECO:0007669"/>
    <property type="project" value="TreeGrafter"/>
</dbReference>
<dbReference type="HOGENOM" id="CLU_055111_0_0_9"/>
<keyword evidence="1" id="KW-0547">Nucleotide-binding</keyword>
<dbReference type="InterPro" id="IPR047778">
    <property type="entry name" value="STM4014-like"/>
</dbReference>
<evidence type="ECO:0000259" key="2">
    <source>
        <dbReference type="PROSITE" id="PS50975"/>
    </source>
</evidence>
<dbReference type="NCBIfam" id="NF038074">
    <property type="entry name" value="fam_STM4014"/>
    <property type="match status" value="1"/>
</dbReference>
<name>G8LZP1_ACECE</name>
<proteinExistence type="predicted"/>
<evidence type="ECO:0000313" key="3">
    <source>
        <dbReference type="EMBL" id="AEV67942.1"/>
    </source>
</evidence>
<dbReference type="Proteomes" id="UP000005435">
    <property type="component" value="Chromosome"/>
</dbReference>
<reference evidence="3 4" key="2">
    <citation type="journal article" date="2012" name="Stand. Genomic Sci.">
        <title>Complete Genome Sequence of Clostridium clariflavum DSM 19732.</title>
        <authorList>
            <person name="Izquierdo J.A."/>
            <person name="Goodwin L."/>
            <person name="Davenport K.W."/>
            <person name="Teshima H."/>
            <person name="Bruce D."/>
            <person name="Detter C."/>
            <person name="Tapia R."/>
            <person name="Han S."/>
            <person name="Land M."/>
            <person name="Hauser L."/>
            <person name="Jeffries C.D."/>
            <person name="Han J."/>
            <person name="Pitluck S."/>
            <person name="Nolan M."/>
            <person name="Chen A."/>
            <person name="Huntemann M."/>
            <person name="Mavromatis K."/>
            <person name="Mikhailova N."/>
            <person name="Liolios K."/>
            <person name="Woyke T."/>
            <person name="Lynd L.R."/>
        </authorList>
    </citation>
    <scope>NUCLEOTIDE SEQUENCE [LARGE SCALE GENOMIC DNA]</scope>
    <source>
        <strain evidence="4">DSM 19732 / NBRC 101661 / EBR45</strain>
    </source>
</reference>
<feature type="domain" description="ATP-grasp" evidence="2">
    <location>
        <begin position="100"/>
        <end position="327"/>
    </location>
</feature>
<dbReference type="RefSeq" id="WP_014254557.1">
    <property type="nucleotide sequence ID" value="NC_016627.1"/>
</dbReference>
<reference evidence="4" key="1">
    <citation type="submission" date="2011-12" db="EMBL/GenBank/DDBJ databases">
        <title>Complete sequence of Clostridium clariflavum DSM 19732.</title>
        <authorList>
            <consortium name="US DOE Joint Genome Institute"/>
            <person name="Lucas S."/>
            <person name="Han J."/>
            <person name="Lapidus A."/>
            <person name="Cheng J.-F."/>
            <person name="Goodwin L."/>
            <person name="Pitluck S."/>
            <person name="Peters L."/>
            <person name="Teshima H."/>
            <person name="Detter J.C."/>
            <person name="Han C."/>
            <person name="Tapia R."/>
            <person name="Land M."/>
            <person name="Hauser L."/>
            <person name="Kyrpides N."/>
            <person name="Ivanova N."/>
            <person name="Pagani I."/>
            <person name="Kitzmiller T."/>
            <person name="Lynd L."/>
            <person name="Izquierdo J."/>
            <person name="Woyke T."/>
        </authorList>
    </citation>
    <scope>NUCLEOTIDE SEQUENCE [LARGE SCALE GENOMIC DNA]</scope>
    <source>
        <strain evidence="4">DSM 19732 / NBRC 101661 / EBR45</strain>
    </source>
</reference>
<dbReference type="PROSITE" id="PS50975">
    <property type="entry name" value="ATP_GRASP"/>
    <property type="match status" value="1"/>
</dbReference>
<dbReference type="eggNOG" id="COG0189">
    <property type="taxonomic scope" value="Bacteria"/>
</dbReference>
<accession>G8LZP1</accession>
<dbReference type="InterPro" id="IPR011761">
    <property type="entry name" value="ATP-grasp"/>
</dbReference>
<dbReference type="KEGG" id="ccl:Clocl_1285"/>